<dbReference type="AlphaFoldDB" id="A0AAV2M0L4"/>
<evidence type="ECO:0000256" key="2">
    <source>
        <dbReference type="ARBA" id="ARBA00022737"/>
    </source>
</evidence>
<evidence type="ECO:0000256" key="6">
    <source>
        <dbReference type="SAM" id="MobiDB-lite"/>
    </source>
</evidence>
<accession>A0AAV2M0L4</accession>
<dbReference type="SMART" id="SM00355">
    <property type="entry name" value="ZnF_C2H2"/>
    <property type="match status" value="3"/>
</dbReference>
<feature type="domain" description="C2H2-type" evidence="7">
    <location>
        <begin position="290"/>
        <end position="312"/>
    </location>
</feature>
<proteinExistence type="predicted"/>
<feature type="domain" description="C2H2-type" evidence="7">
    <location>
        <begin position="341"/>
        <end position="368"/>
    </location>
</feature>
<sequence length="382" mass="42840">MNVAVSERPIQPSMMDVSWTTTPRPEPFKRPNPADTLTRLASFIARAESKTGLSRSHRLPPPPQPAPCLNQIYRPPQLPQPAQSLPYPCVESHPGLSQLYMPPQTLQLAPSLPYPCAELNPSLNQIYRPLQTLPSLNQIYRTPNPPQPALNLPYPYVDLGPSLNQIYRPQQAPPSLPYQDCSLQFTYPTQLLTHQDLQHNLPKPYRCQHCVSPFAQEQVPSHQEAGNDIIKKLETNSPEKSLTSDDDSSSSQYMEGEDMKTVPKLRITAWKDRAVKKKVGGESLEEEEEFACASCPEVFAQLSELLAHAELHQTATVRGSCSVCTCEMDASSQWAEKMRLYHCGLCQRGFVALENFLSHCQEHLKNKVEDEGISEAIICEKS</sequence>
<dbReference type="PANTHER" id="PTHR24379:SF121">
    <property type="entry name" value="C2H2-TYPE DOMAIN-CONTAINING PROTEIN"/>
    <property type="match status" value="1"/>
</dbReference>
<dbReference type="InterPro" id="IPR013087">
    <property type="entry name" value="Znf_C2H2_type"/>
</dbReference>
<protein>
    <recommendedName>
        <fullName evidence="7">C2H2-type domain-containing protein</fullName>
    </recommendedName>
</protein>
<gene>
    <name evidence="8" type="ORF">KC01_LOCUS33985</name>
</gene>
<evidence type="ECO:0000256" key="4">
    <source>
        <dbReference type="ARBA" id="ARBA00022833"/>
    </source>
</evidence>
<organism evidence="8 9">
    <name type="scientific">Knipowitschia caucasica</name>
    <name type="common">Caucasian dwarf goby</name>
    <name type="synonym">Pomatoschistus caucasicus</name>
    <dbReference type="NCBI Taxonomy" id="637954"/>
    <lineage>
        <taxon>Eukaryota</taxon>
        <taxon>Metazoa</taxon>
        <taxon>Chordata</taxon>
        <taxon>Craniata</taxon>
        <taxon>Vertebrata</taxon>
        <taxon>Euteleostomi</taxon>
        <taxon>Actinopterygii</taxon>
        <taxon>Neopterygii</taxon>
        <taxon>Teleostei</taxon>
        <taxon>Neoteleostei</taxon>
        <taxon>Acanthomorphata</taxon>
        <taxon>Gobiaria</taxon>
        <taxon>Gobiiformes</taxon>
        <taxon>Gobioidei</taxon>
        <taxon>Gobiidae</taxon>
        <taxon>Gobiinae</taxon>
        <taxon>Knipowitschia</taxon>
    </lineage>
</organism>
<dbReference type="EMBL" id="OZ035827">
    <property type="protein sequence ID" value="CAL1606877.1"/>
    <property type="molecule type" value="Genomic_DNA"/>
</dbReference>
<evidence type="ECO:0000259" key="7">
    <source>
        <dbReference type="PROSITE" id="PS50157"/>
    </source>
</evidence>
<name>A0AAV2M0L4_KNICA</name>
<keyword evidence="9" id="KW-1185">Reference proteome</keyword>
<reference evidence="8 9" key="1">
    <citation type="submission" date="2024-04" db="EMBL/GenBank/DDBJ databases">
        <authorList>
            <person name="Waldvogel A.-M."/>
            <person name="Schoenle A."/>
        </authorList>
    </citation>
    <scope>NUCLEOTIDE SEQUENCE [LARGE SCALE GENOMIC DNA]</scope>
</reference>
<keyword evidence="1" id="KW-0479">Metal-binding</keyword>
<dbReference type="GO" id="GO:0008270">
    <property type="term" value="F:zinc ion binding"/>
    <property type="evidence" value="ECO:0007669"/>
    <property type="project" value="UniProtKB-KW"/>
</dbReference>
<dbReference type="PANTHER" id="PTHR24379">
    <property type="entry name" value="KRAB AND ZINC FINGER DOMAIN-CONTAINING"/>
    <property type="match status" value="1"/>
</dbReference>
<evidence type="ECO:0000313" key="9">
    <source>
        <dbReference type="Proteomes" id="UP001497482"/>
    </source>
</evidence>
<evidence type="ECO:0000256" key="3">
    <source>
        <dbReference type="ARBA" id="ARBA00022771"/>
    </source>
</evidence>
<keyword evidence="3 5" id="KW-0863">Zinc-finger</keyword>
<keyword evidence="4" id="KW-0862">Zinc</keyword>
<feature type="region of interest" description="Disordered" evidence="6">
    <location>
        <begin position="233"/>
        <end position="258"/>
    </location>
</feature>
<evidence type="ECO:0000313" key="8">
    <source>
        <dbReference type="EMBL" id="CAL1606877.1"/>
    </source>
</evidence>
<evidence type="ECO:0000256" key="1">
    <source>
        <dbReference type="ARBA" id="ARBA00022723"/>
    </source>
</evidence>
<dbReference type="Proteomes" id="UP001497482">
    <property type="component" value="Chromosome 5"/>
</dbReference>
<evidence type="ECO:0000256" key="5">
    <source>
        <dbReference type="PROSITE-ProRule" id="PRU00042"/>
    </source>
</evidence>
<keyword evidence="2" id="KW-0677">Repeat</keyword>
<dbReference type="PROSITE" id="PS50157">
    <property type="entry name" value="ZINC_FINGER_C2H2_2"/>
    <property type="match status" value="2"/>
</dbReference>
<feature type="region of interest" description="Disordered" evidence="6">
    <location>
        <begin position="1"/>
        <end position="34"/>
    </location>
</feature>
<dbReference type="PROSITE" id="PS00028">
    <property type="entry name" value="ZINC_FINGER_C2H2_1"/>
    <property type="match status" value="2"/>
</dbReference>